<dbReference type="InterPro" id="IPR048743">
    <property type="entry name" value="AME1"/>
</dbReference>
<dbReference type="RefSeq" id="XP_064849821.1">
    <property type="nucleotide sequence ID" value="XM_064993749.1"/>
</dbReference>
<evidence type="ECO:0000313" key="3">
    <source>
        <dbReference type="EMBL" id="GMM32821.1"/>
    </source>
</evidence>
<gene>
    <name evidence="3" type="ORF">DASC09_001460</name>
</gene>
<feature type="region of interest" description="Disordered" evidence="1">
    <location>
        <begin position="245"/>
        <end position="271"/>
    </location>
</feature>
<dbReference type="Pfam" id="PF20994">
    <property type="entry name" value="CENPU"/>
    <property type="match status" value="1"/>
</dbReference>
<dbReference type="AlphaFoldDB" id="A0AAV5QE29"/>
<evidence type="ECO:0000313" key="4">
    <source>
        <dbReference type="Proteomes" id="UP001360560"/>
    </source>
</evidence>
<evidence type="ECO:0000259" key="2">
    <source>
        <dbReference type="Pfam" id="PF20994"/>
    </source>
</evidence>
<sequence length="505" mass="56360">MVSSKRVVETDDLVLHDESSTSSSEFEGERTRVAKSLSNISISNRTIDDSSGDDESNASLIIRGTPRRSSIYKVAKHMSTPSAQKPESDTSLIIRSTPRRSSIYRVAKPMYTPSVQKPKTVIGGITPKTSNLTPSKIRSGASSAIITPKANQLSSPSSIQFSTPKSKVSSSRKSRKSLTNSLNLAKSLMKNRSDTFISSPLLSTRAKKTAKKVILPPNRHFTEDETSMAIDDSEYIGSFNKLTISKPSKNSTRRTSSSPVTKSSNNTFSNSVIQPVRTQVTSRNTNNITKKKTGKKRARAQNAASYNVIQPDAPKSFEIEVHRLAKDLNGKRVKLNSLDVISTAIFEHLKRHEHKGHEKLVQRYTELLYDSVLRILDLNLVLSNLTSNLKEISTKKLKLRAEIFKMREQNSKNVNHQLELLRYKNINLKENNIQVAKLSSQLHNLRRISRSPSEFSGNPKQVDVNEIKVKLSELRELISPCSGILNRLKGLNGTLNRINEDITNN</sequence>
<feature type="domain" description="Inner kinetochore subunit AME1" evidence="2">
    <location>
        <begin position="333"/>
        <end position="497"/>
    </location>
</feature>
<comment type="caution">
    <text evidence="3">The sequence shown here is derived from an EMBL/GenBank/DDBJ whole genome shotgun (WGS) entry which is preliminary data.</text>
</comment>
<feature type="compositionally biased region" description="Polar residues" evidence="1">
    <location>
        <begin position="149"/>
        <end position="164"/>
    </location>
</feature>
<proteinExistence type="predicted"/>
<feature type="region of interest" description="Disordered" evidence="1">
    <location>
        <begin position="118"/>
        <end position="137"/>
    </location>
</feature>
<protein>
    <recommendedName>
        <fullName evidence="2">Inner kinetochore subunit AME1 domain-containing protein</fullName>
    </recommendedName>
</protein>
<accession>A0AAV5QE29</accession>
<keyword evidence="4" id="KW-1185">Reference proteome</keyword>
<evidence type="ECO:0000256" key="1">
    <source>
        <dbReference type="SAM" id="MobiDB-lite"/>
    </source>
</evidence>
<reference evidence="3 4" key="1">
    <citation type="journal article" date="2023" name="Elife">
        <title>Identification of key yeast species and microbe-microbe interactions impacting larval growth of Drosophila in the wild.</title>
        <authorList>
            <person name="Mure A."/>
            <person name="Sugiura Y."/>
            <person name="Maeda R."/>
            <person name="Honda K."/>
            <person name="Sakurai N."/>
            <person name="Takahashi Y."/>
            <person name="Watada M."/>
            <person name="Katoh T."/>
            <person name="Gotoh A."/>
            <person name="Gotoh Y."/>
            <person name="Taniguchi I."/>
            <person name="Nakamura K."/>
            <person name="Hayashi T."/>
            <person name="Katayama T."/>
            <person name="Uemura T."/>
            <person name="Hattori Y."/>
        </authorList>
    </citation>
    <scope>NUCLEOTIDE SEQUENCE [LARGE SCALE GENOMIC DNA]</scope>
    <source>
        <strain evidence="3 4">SC-9</strain>
    </source>
</reference>
<feature type="compositionally biased region" description="Polar residues" evidence="1">
    <location>
        <begin position="127"/>
        <end position="137"/>
    </location>
</feature>
<organism evidence="3 4">
    <name type="scientific">Saccharomycopsis crataegensis</name>
    <dbReference type="NCBI Taxonomy" id="43959"/>
    <lineage>
        <taxon>Eukaryota</taxon>
        <taxon>Fungi</taxon>
        <taxon>Dikarya</taxon>
        <taxon>Ascomycota</taxon>
        <taxon>Saccharomycotina</taxon>
        <taxon>Saccharomycetes</taxon>
        <taxon>Saccharomycopsidaceae</taxon>
        <taxon>Saccharomycopsis</taxon>
    </lineage>
</organism>
<dbReference type="GeneID" id="90070800"/>
<dbReference type="EMBL" id="BTFZ01000001">
    <property type="protein sequence ID" value="GMM32821.1"/>
    <property type="molecule type" value="Genomic_DNA"/>
</dbReference>
<dbReference type="Proteomes" id="UP001360560">
    <property type="component" value="Unassembled WGS sequence"/>
</dbReference>
<name>A0AAV5QE29_9ASCO</name>
<feature type="region of interest" description="Disordered" evidence="1">
    <location>
        <begin position="149"/>
        <end position="179"/>
    </location>
</feature>